<organism evidence="2 3">
    <name type="scientific">Trema orientale</name>
    <name type="common">Charcoal tree</name>
    <name type="synonym">Celtis orientalis</name>
    <dbReference type="NCBI Taxonomy" id="63057"/>
    <lineage>
        <taxon>Eukaryota</taxon>
        <taxon>Viridiplantae</taxon>
        <taxon>Streptophyta</taxon>
        <taxon>Embryophyta</taxon>
        <taxon>Tracheophyta</taxon>
        <taxon>Spermatophyta</taxon>
        <taxon>Magnoliopsida</taxon>
        <taxon>eudicotyledons</taxon>
        <taxon>Gunneridae</taxon>
        <taxon>Pentapetalae</taxon>
        <taxon>rosids</taxon>
        <taxon>fabids</taxon>
        <taxon>Rosales</taxon>
        <taxon>Cannabaceae</taxon>
        <taxon>Trema</taxon>
    </lineage>
</organism>
<dbReference type="EMBL" id="JXTC01000024">
    <property type="protein sequence ID" value="PON98496.1"/>
    <property type="molecule type" value="Genomic_DNA"/>
</dbReference>
<comment type="caution">
    <text evidence="2">The sequence shown here is derived from an EMBL/GenBank/DDBJ whole genome shotgun (WGS) entry which is preliminary data.</text>
</comment>
<proteinExistence type="predicted"/>
<feature type="region of interest" description="Disordered" evidence="1">
    <location>
        <begin position="1"/>
        <end position="28"/>
    </location>
</feature>
<dbReference type="Proteomes" id="UP000237000">
    <property type="component" value="Unassembled WGS sequence"/>
</dbReference>
<gene>
    <name evidence="2" type="ORF">TorRG33x02_057300</name>
</gene>
<evidence type="ECO:0000313" key="3">
    <source>
        <dbReference type="Proteomes" id="UP000237000"/>
    </source>
</evidence>
<dbReference type="AlphaFoldDB" id="A0A2P5FL66"/>
<keyword evidence="3" id="KW-1185">Reference proteome</keyword>
<evidence type="ECO:0000313" key="2">
    <source>
        <dbReference type="EMBL" id="PON98496.1"/>
    </source>
</evidence>
<protein>
    <submittedName>
        <fullName evidence="2">Uncharacterized protein</fullName>
    </submittedName>
</protein>
<reference evidence="3" key="1">
    <citation type="submission" date="2016-06" db="EMBL/GenBank/DDBJ databases">
        <title>Parallel loss of symbiosis genes in relatives of nitrogen-fixing non-legume Parasponia.</title>
        <authorList>
            <person name="Van Velzen R."/>
            <person name="Holmer R."/>
            <person name="Bu F."/>
            <person name="Rutten L."/>
            <person name="Van Zeijl A."/>
            <person name="Liu W."/>
            <person name="Santuari L."/>
            <person name="Cao Q."/>
            <person name="Sharma T."/>
            <person name="Shen D."/>
            <person name="Roswanjaya Y."/>
            <person name="Wardhani T."/>
            <person name="Kalhor M.S."/>
            <person name="Jansen J."/>
            <person name="Van den Hoogen J."/>
            <person name="Gungor B."/>
            <person name="Hartog M."/>
            <person name="Hontelez J."/>
            <person name="Verver J."/>
            <person name="Yang W.-C."/>
            <person name="Schijlen E."/>
            <person name="Repin R."/>
            <person name="Schilthuizen M."/>
            <person name="Schranz E."/>
            <person name="Heidstra R."/>
            <person name="Miyata K."/>
            <person name="Fedorova E."/>
            <person name="Kohlen W."/>
            <person name="Bisseling T."/>
            <person name="Smit S."/>
            <person name="Geurts R."/>
        </authorList>
    </citation>
    <scope>NUCLEOTIDE SEQUENCE [LARGE SCALE GENOMIC DNA]</scope>
    <source>
        <strain evidence="3">cv. RG33-2</strain>
    </source>
</reference>
<sequence length="90" mass="10090">MGRYGVGLPESRPIRRSNIPRAGDRRTCRTGDRVEQLRLVRGQHDDDADSATVPFHVNPPYPRSSIATWGPLYVGTFLIFANCHQMADVP</sequence>
<evidence type="ECO:0000256" key="1">
    <source>
        <dbReference type="SAM" id="MobiDB-lite"/>
    </source>
</evidence>
<accession>A0A2P5FL66</accession>
<name>A0A2P5FL66_TREOI</name>
<dbReference type="InParanoid" id="A0A2P5FL66"/>